<dbReference type="KEGG" id="eus:EUTSA_v10019765mg"/>
<dbReference type="PANTHER" id="PTHR48449">
    <property type="entry name" value="DUF1985 DOMAIN-CONTAINING PROTEIN"/>
    <property type="match status" value="1"/>
</dbReference>
<dbReference type="PANTHER" id="PTHR48449:SF1">
    <property type="entry name" value="DUF1985 DOMAIN-CONTAINING PROTEIN"/>
    <property type="match status" value="1"/>
</dbReference>
<protein>
    <recommendedName>
        <fullName evidence="3">DUF1985 domain-containing protein</fullName>
    </recommendedName>
</protein>
<name>V4KNC3_EUTSA</name>
<gene>
    <name evidence="1" type="ORF">EUTSA_v10019765mg</name>
</gene>
<accession>V4KNC3</accession>
<organism evidence="1 2">
    <name type="scientific">Eutrema salsugineum</name>
    <name type="common">Saltwater cress</name>
    <name type="synonym">Sisymbrium salsugineum</name>
    <dbReference type="NCBI Taxonomy" id="72664"/>
    <lineage>
        <taxon>Eukaryota</taxon>
        <taxon>Viridiplantae</taxon>
        <taxon>Streptophyta</taxon>
        <taxon>Embryophyta</taxon>
        <taxon>Tracheophyta</taxon>
        <taxon>Spermatophyta</taxon>
        <taxon>Magnoliopsida</taxon>
        <taxon>eudicotyledons</taxon>
        <taxon>Gunneridae</taxon>
        <taxon>Pentapetalae</taxon>
        <taxon>rosids</taxon>
        <taxon>malvids</taxon>
        <taxon>Brassicales</taxon>
        <taxon>Brassicaceae</taxon>
        <taxon>Eutremeae</taxon>
        <taxon>Eutrema</taxon>
    </lineage>
</organism>
<sequence length="183" mass="21121">VEVGYVCVIAGLVMAQSIYIHIPHKFIMLVMDLERLHRYIWGLNSFNFFVENNTNIRAGLREGKSYTLDGFSLSLQIWIMEAIPVFGTMMSTIVKNETVTIPRCTNWHGFTLLSFGDISRLESTFRNEVTSLFQTAAKKRVADRGSEARKKQILWNDQQRRKDISMMVSNPSFEICFRVQSNL</sequence>
<dbReference type="Gramene" id="ESQ28813">
    <property type="protein sequence ID" value="ESQ28813"/>
    <property type="gene ID" value="EUTSA_v10019765mg"/>
</dbReference>
<dbReference type="EMBL" id="KI517953">
    <property type="protein sequence ID" value="ESQ28813.1"/>
    <property type="molecule type" value="Genomic_DNA"/>
</dbReference>
<reference evidence="1 2" key="1">
    <citation type="journal article" date="2013" name="Front. Plant Sci.">
        <title>The Reference Genome of the Halophytic Plant Eutrema salsugineum.</title>
        <authorList>
            <person name="Yang R."/>
            <person name="Jarvis D.E."/>
            <person name="Chen H."/>
            <person name="Beilstein M.A."/>
            <person name="Grimwood J."/>
            <person name="Jenkins J."/>
            <person name="Shu S."/>
            <person name="Prochnik S."/>
            <person name="Xin M."/>
            <person name="Ma C."/>
            <person name="Schmutz J."/>
            <person name="Wing R.A."/>
            <person name="Mitchell-Olds T."/>
            <person name="Schumaker K.S."/>
            <person name="Wang X."/>
        </authorList>
    </citation>
    <scope>NUCLEOTIDE SEQUENCE [LARGE SCALE GENOMIC DNA]</scope>
</reference>
<feature type="non-terminal residue" evidence="1">
    <location>
        <position position="1"/>
    </location>
</feature>
<evidence type="ECO:0000313" key="2">
    <source>
        <dbReference type="Proteomes" id="UP000030689"/>
    </source>
</evidence>
<dbReference type="Proteomes" id="UP000030689">
    <property type="component" value="Unassembled WGS sequence"/>
</dbReference>
<dbReference type="AlphaFoldDB" id="V4KNC3"/>
<evidence type="ECO:0008006" key="3">
    <source>
        <dbReference type="Google" id="ProtNLM"/>
    </source>
</evidence>
<evidence type="ECO:0000313" key="1">
    <source>
        <dbReference type="EMBL" id="ESQ28813.1"/>
    </source>
</evidence>
<keyword evidence="2" id="KW-1185">Reference proteome</keyword>
<proteinExistence type="predicted"/>